<feature type="transmembrane region" description="Helical" evidence="1">
    <location>
        <begin position="136"/>
        <end position="154"/>
    </location>
</feature>
<feature type="transmembrane region" description="Helical" evidence="1">
    <location>
        <begin position="199"/>
        <end position="220"/>
    </location>
</feature>
<dbReference type="RefSeq" id="WP_244823360.1">
    <property type="nucleotide sequence ID" value="NZ_CP112998.1"/>
</dbReference>
<evidence type="ECO:0000256" key="1">
    <source>
        <dbReference type="SAM" id="Phobius"/>
    </source>
</evidence>
<dbReference type="Proteomes" id="UP001164653">
    <property type="component" value="Chromosome"/>
</dbReference>
<keyword evidence="1" id="KW-0812">Transmembrane</keyword>
<dbReference type="AlphaFoldDB" id="A0A9E8SKM5"/>
<sequence length="273" mass="31440">MNTLKDHLILFDAECPMCQLYTKAFVSTGLLGENGRIAYQEYPVQACPTINWQRAVNEIALVNQATGEVTYGIESLLKICAAAMPVLRPLFLFKPFVWLMRKLYAFVSYNRRVIIPAPVTEQSFQFQPSFKKHYRIAYLIFSWLVTAYILATYGKLMTGFLPQASMSREFLVCGGQIAFQGFVILLYKKEKVWDYLGNLMTISLAGALLLLPVLISGNWFHFSSDVYFIWFSMVVSLMFLEHLRRSKILQLGYLMTLTWVLYRMIVLVVILNV</sequence>
<evidence type="ECO:0000313" key="3">
    <source>
        <dbReference type="Proteomes" id="UP001164653"/>
    </source>
</evidence>
<reference evidence="2" key="1">
    <citation type="submission" date="2022-11" db="EMBL/GenBank/DDBJ databases">
        <title>Dyadobacter pollutisoli sp. nov., isolated from plastic dumped soil.</title>
        <authorList>
            <person name="Kim J.M."/>
            <person name="Kim K.R."/>
            <person name="Lee J.K."/>
            <person name="Hao L."/>
            <person name="Jeon C.O."/>
        </authorList>
    </citation>
    <scope>NUCLEOTIDE SEQUENCE</scope>
    <source>
        <strain evidence="2">U1</strain>
    </source>
</reference>
<proteinExistence type="predicted"/>
<keyword evidence="1" id="KW-1133">Transmembrane helix</keyword>
<dbReference type="EMBL" id="CP112998">
    <property type="protein sequence ID" value="WAC12660.1"/>
    <property type="molecule type" value="Genomic_DNA"/>
</dbReference>
<evidence type="ECO:0008006" key="4">
    <source>
        <dbReference type="Google" id="ProtNLM"/>
    </source>
</evidence>
<gene>
    <name evidence="2" type="ORF">ON006_01585</name>
</gene>
<accession>A0A9E8SKM5</accession>
<feature type="transmembrane region" description="Helical" evidence="1">
    <location>
        <begin position="226"/>
        <end position="244"/>
    </location>
</feature>
<evidence type="ECO:0000313" key="2">
    <source>
        <dbReference type="EMBL" id="WAC12660.1"/>
    </source>
</evidence>
<feature type="transmembrane region" description="Helical" evidence="1">
    <location>
        <begin position="251"/>
        <end position="271"/>
    </location>
</feature>
<name>A0A9E8SKM5_9BACT</name>
<feature type="transmembrane region" description="Helical" evidence="1">
    <location>
        <begin position="166"/>
        <end position="187"/>
    </location>
</feature>
<keyword evidence="1" id="KW-0472">Membrane</keyword>
<organism evidence="2 3">
    <name type="scientific">Dyadobacter pollutisoli</name>
    <dbReference type="NCBI Taxonomy" id="2910158"/>
    <lineage>
        <taxon>Bacteria</taxon>
        <taxon>Pseudomonadati</taxon>
        <taxon>Bacteroidota</taxon>
        <taxon>Cytophagia</taxon>
        <taxon>Cytophagales</taxon>
        <taxon>Spirosomataceae</taxon>
        <taxon>Dyadobacter</taxon>
    </lineage>
</organism>
<dbReference type="KEGG" id="dpf:ON006_01585"/>
<keyword evidence="3" id="KW-1185">Reference proteome</keyword>
<protein>
    <recommendedName>
        <fullName evidence="4">DUF393 domain-containing protein</fullName>
    </recommendedName>
</protein>